<feature type="transmembrane region" description="Helical" evidence="12">
    <location>
        <begin position="345"/>
        <end position="363"/>
    </location>
</feature>
<dbReference type="InterPro" id="IPR001750">
    <property type="entry name" value="ND/Mrp_TM"/>
</dbReference>
<dbReference type="GO" id="GO:0003954">
    <property type="term" value="F:NADH dehydrogenase activity"/>
    <property type="evidence" value="ECO:0007669"/>
    <property type="project" value="TreeGrafter"/>
</dbReference>
<organism evidence="15 16">
    <name type="scientific">Thioploca ingrica</name>
    <dbReference type="NCBI Taxonomy" id="40754"/>
    <lineage>
        <taxon>Bacteria</taxon>
        <taxon>Pseudomonadati</taxon>
        <taxon>Pseudomonadota</taxon>
        <taxon>Gammaproteobacteria</taxon>
        <taxon>Thiotrichales</taxon>
        <taxon>Thiotrichaceae</taxon>
        <taxon>Thioploca</taxon>
    </lineage>
</organism>
<comment type="similarity">
    <text evidence="2">Belongs to the complex I subunit 4 family.</text>
</comment>
<feature type="transmembrane region" description="Helical" evidence="12">
    <location>
        <begin position="302"/>
        <end position="325"/>
    </location>
</feature>
<evidence type="ECO:0000256" key="8">
    <source>
        <dbReference type="ARBA" id="ARBA00023136"/>
    </source>
</evidence>
<proteinExistence type="inferred from homology"/>
<keyword evidence="8 12" id="KW-0472">Membrane</keyword>
<evidence type="ECO:0000256" key="7">
    <source>
        <dbReference type="ARBA" id="ARBA00023027"/>
    </source>
</evidence>
<dbReference type="PANTHER" id="PTHR43507">
    <property type="entry name" value="NADH-UBIQUINONE OXIDOREDUCTASE CHAIN 4"/>
    <property type="match status" value="1"/>
</dbReference>
<sequence length="507" mass="55836">MFADLPLLSLLVWLPILGGVWVLAIGDKEAATARSIALVVSLLTFGLSLPLYFEFDTTTAAMQFTERYSWIPNFNIYYHLGIDGISMPLIILTTFSTVLVVLAGWEVIHYKIAQYMAAFLIMNGLMVGVFAALDAILFYVLWEAMLIPMFIIIGVWGGPQRVYAAIKFFLYTFLGSVLMLIALLYLYSQADSFAILDFHKLPIPLNVQIFIFIAFFIAFAVKVPMWPVHTWLPDAHVEAPTGGSVILAAIMLKMGGYGFLRFSLPITPDASRELDWLIIALSLIAVIYIAFVAIVQQDMKKLIAYSSISHMGFATLGFFIGFVIFDHTKSWDGAAMAMEGGMVQMVSHGFISAALFLCVGVLYDRLHSRQISDYGGVANTMPRFAMLAVLFAMANSGLPGTSGFVGEFLVILGSFKASFWIAFAAATILIFGAAYTLWMVKRVIYGAIANDGVAALTDINGRETLILGILAITVLFFGIWPEPLLEVMHATVQNLLEHLSHSKIVPM</sequence>
<feature type="transmembrane region" description="Helical" evidence="12">
    <location>
        <begin position="112"/>
        <end position="130"/>
    </location>
</feature>
<dbReference type="Proteomes" id="UP000031623">
    <property type="component" value="Chromosome"/>
</dbReference>
<evidence type="ECO:0000256" key="1">
    <source>
        <dbReference type="ARBA" id="ARBA00004127"/>
    </source>
</evidence>
<dbReference type="InterPro" id="IPR000260">
    <property type="entry name" value="NADH4_N"/>
</dbReference>
<feature type="transmembrane region" description="Helical" evidence="12">
    <location>
        <begin position="136"/>
        <end position="156"/>
    </location>
</feature>
<accession>A0A090AGA9</accession>
<gene>
    <name evidence="15" type="ORF">THII_2946</name>
</gene>
<keyword evidence="4 11" id="KW-0812">Transmembrane</keyword>
<feature type="domain" description="NADH:quinone oxidoreductase/Mrp antiporter transmembrane" evidence="13">
    <location>
        <begin position="132"/>
        <end position="428"/>
    </location>
</feature>
<feature type="transmembrane region" description="Helical" evidence="12">
    <location>
        <begin position="384"/>
        <end position="405"/>
    </location>
</feature>
<name>A0A090AGA9_9GAMM</name>
<evidence type="ECO:0000256" key="10">
    <source>
        <dbReference type="ARBA" id="ARBA00032798"/>
    </source>
</evidence>
<evidence type="ECO:0000256" key="3">
    <source>
        <dbReference type="ARBA" id="ARBA00019906"/>
    </source>
</evidence>
<dbReference type="PANTHER" id="PTHR43507:SF1">
    <property type="entry name" value="NADH-UBIQUINONE OXIDOREDUCTASE CHAIN 4"/>
    <property type="match status" value="1"/>
</dbReference>
<protein>
    <recommendedName>
        <fullName evidence="3">NADH-quinone oxidoreductase subunit M</fullName>
    </recommendedName>
    <alternativeName>
        <fullName evidence="9">NADH dehydrogenase I subunit M</fullName>
    </alternativeName>
    <alternativeName>
        <fullName evidence="10">NDH-1 subunit M</fullName>
    </alternativeName>
</protein>
<feature type="transmembrane region" description="Helical" evidence="12">
    <location>
        <begin position="464"/>
        <end position="480"/>
    </location>
</feature>
<evidence type="ECO:0000256" key="6">
    <source>
        <dbReference type="ARBA" id="ARBA00022989"/>
    </source>
</evidence>
<dbReference type="STRING" id="40754.THII_2946"/>
<evidence type="ECO:0000256" key="5">
    <source>
        <dbReference type="ARBA" id="ARBA00022967"/>
    </source>
</evidence>
<evidence type="ECO:0000256" key="11">
    <source>
        <dbReference type="RuleBase" id="RU000320"/>
    </source>
</evidence>
<dbReference type="InterPro" id="IPR003918">
    <property type="entry name" value="NADH_UbQ_OxRdtase"/>
</dbReference>
<dbReference type="KEGG" id="tig:THII_2946"/>
<dbReference type="GO" id="GO:0042773">
    <property type="term" value="P:ATP synthesis coupled electron transport"/>
    <property type="evidence" value="ECO:0007669"/>
    <property type="project" value="InterPro"/>
</dbReference>
<evidence type="ECO:0000256" key="12">
    <source>
        <dbReference type="SAM" id="Phobius"/>
    </source>
</evidence>
<evidence type="ECO:0000256" key="2">
    <source>
        <dbReference type="ARBA" id="ARBA00009025"/>
    </source>
</evidence>
<feature type="transmembrane region" description="Helical" evidence="12">
    <location>
        <begin position="6"/>
        <end position="24"/>
    </location>
</feature>
<dbReference type="GO" id="GO:0048039">
    <property type="term" value="F:ubiquinone binding"/>
    <property type="evidence" value="ECO:0007669"/>
    <property type="project" value="TreeGrafter"/>
</dbReference>
<comment type="subcellular location">
    <subcellularLocation>
        <location evidence="1">Endomembrane system</location>
        <topology evidence="1">Multi-pass membrane protein</topology>
    </subcellularLocation>
    <subcellularLocation>
        <location evidence="11">Membrane</location>
        <topology evidence="11">Multi-pass membrane protein</topology>
    </subcellularLocation>
</comment>
<keyword evidence="7" id="KW-0520">NAD</keyword>
<feature type="transmembrane region" description="Helical" evidence="12">
    <location>
        <begin position="276"/>
        <end position="295"/>
    </location>
</feature>
<evidence type="ECO:0000259" key="13">
    <source>
        <dbReference type="Pfam" id="PF00361"/>
    </source>
</evidence>
<dbReference type="NCBIfam" id="NF004499">
    <property type="entry name" value="PRK05846.1-3"/>
    <property type="match status" value="1"/>
</dbReference>
<dbReference type="EMBL" id="AP014633">
    <property type="protein sequence ID" value="BAP57243.1"/>
    <property type="molecule type" value="Genomic_DNA"/>
</dbReference>
<dbReference type="AlphaFoldDB" id="A0A090AGA9"/>
<dbReference type="PRINTS" id="PR01437">
    <property type="entry name" value="NUOXDRDTASE4"/>
</dbReference>
<evidence type="ECO:0000313" key="15">
    <source>
        <dbReference type="EMBL" id="BAP57243.1"/>
    </source>
</evidence>
<dbReference type="GO" id="GO:0012505">
    <property type="term" value="C:endomembrane system"/>
    <property type="evidence" value="ECO:0007669"/>
    <property type="project" value="UniProtKB-SubCell"/>
</dbReference>
<evidence type="ECO:0000256" key="9">
    <source>
        <dbReference type="ARBA" id="ARBA00031584"/>
    </source>
</evidence>
<feature type="transmembrane region" description="Helical" evidence="12">
    <location>
        <begin position="245"/>
        <end position="264"/>
    </location>
</feature>
<dbReference type="HOGENOM" id="CLU_007100_4_4_6"/>
<feature type="transmembrane region" description="Helical" evidence="12">
    <location>
        <begin position="85"/>
        <end position="105"/>
    </location>
</feature>
<feature type="transmembrane region" description="Helical" evidence="12">
    <location>
        <begin position="417"/>
        <end position="438"/>
    </location>
</feature>
<dbReference type="GO" id="GO:0008137">
    <property type="term" value="F:NADH dehydrogenase (ubiquinone) activity"/>
    <property type="evidence" value="ECO:0007669"/>
    <property type="project" value="InterPro"/>
</dbReference>
<reference evidence="15 16" key="1">
    <citation type="journal article" date="2014" name="ISME J.">
        <title>Ecophysiology of Thioploca ingrica as revealed by the complete genome sequence supplemented with proteomic evidence.</title>
        <authorList>
            <person name="Kojima H."/>
            <person name="Ogura Y."/>
            <person name="Yamamoto N."/>
            <person name="Togashi T."/>
            <person name="Mori H."/>
            <person name="Watanabe T."/>
            <person name="Nemoto F."/>
            <person name="Kurokawa K."/>
            <person name="Hayashi T."/>
            <person name="Fukui M."/>
        </authorList>
    </citation>
    <scope>NUCLEOTIDE SEQUENCE [LARGE SCALE GENOMIC DNA]</scope>
</reference>
<keyword evidence="5" id="KW-1278">Translocase</keyword>
<dbReference type="GO" id="GO:0015990">
    <property type="term" value="P:electron transport coupled proton transport"/>
    <property type="evidence" value="ECO:0007669"/>
    <property type="project" value="TreeGrafter"/>
</dbReference>
<evidence type="ECO:0000313" key="16">
    <source>
        <dbReference type="Proteomes" id="UP000031623"/>
    </source>
</evidence>
<dbReference type="NCBIfam" id="TIGR01972">
    <property type="entry name" value="NDH_I_M"/>
    <property type="match status" value="1"/>
</dbReference>
<dbReference type="Pfam" id="PF01059">
    <property type="entry name" value="Oxidored_q5_N"/>
    <property type="match status" value="1"/>
</dbReference>
<evidence type="ECO:0000256" key="4">
    <source>
        <dbReference type="ARBA" id="ARBA00022692"/>
    </source>
</evidence>
<dbReference type="GO" id="GO:0016020">
    <property type="term" value="C:membrane"/>
    <property type="evidence" value="ECO:0007669"/>
    <property type="project" value="UniProtKB-SubCell"/>
</dbReference>
<dbReference type="OrthoDB" id="9768329at2"/>
<dbReference type="Pfam" id="PF00361">
    <property type="entry name" value="Proton_antipo_M"/>
    <property type="match status" value="1"/>
</dbReference>
<keyword evidence="16" id="KW-1185">Reference proteome</keyword>
<keyword evidence="6 12" id="KW-1133">Transmembrane helix</keyword>
<feature type="transmembrane region" description="Helical" evidence="12">
    <location>
        <begin position="168"/>
        <end position="187"/>
    </location>
</feature>
<feature type="domain" description="NADH:ubiquinone oxidoreductase chain 4 N-terminal" evidence="14">
    <location>
        <begin position="64"/>
        <end position="126"/>
    </location>
</feature>
<evidence type="ECO:0000259" key="14">
    <source>
        <dbReference type="Pfam" id="PF01059"/>
    </source>
</evidence>
<dbReference type="InterPro" id="IPR010227">
    <property type="entry name" value="NADH_Q_OxRdtase_chainM/4"/>
</dbReference>
<feature type="transmembrane region" description="Helical" evidence="12">
    <location>
        <begin position="207"/>
        <end position="225"/>
    </location>
</feature>
<dbReference type="NCBIfam" id="NF004501">
    <property type="entry name" value="PRK05846.1-5"/>
    <property type="match status" value="1"/>
</dbReference>
<feature type="transmembrane region" description="Helical" evidence="12">
    <location>
        <begin position="36"/>
        <end position="53"/>
    </location>
</feature>